<evidence type="ECO:0000256" key="1">
    <source>
        <dbReference type="ARBA" id="ARBA00004718"/>
    </source>
</evidence>
<organism evidence="12 13">
    <name type="scientific">Stachybotrys chartarum (strain CBS 109288 / IBT 7711)</name>
    <name type="common">Toxic black mold</name>
    <name type="synonym">Stilbospora chartarum</name>
    <dbReference type="NCBI Taxonomy" id="1280523"/>
    <lineage>
        <taxon>Eukaryota</taxon>
        <taxon>Fungi</taxon>
        <taxon>Dikarya</taxon>
        <taxon>Ascomycota</taxon>
        <taxon>Pezizomycotina</taxon>
        <taxon>Sordariomycetes</taxon>
        <taxon>Hypocreomycetidae</taxon>
        <taxon>Hypocreales</taxon>
        <taxon>Stachybotryaceae</taxon>
        <taxon>Stachybotrys</taxon>
    </lineage>
</organism>
<protein>
    <recommendedName>
        <fullName evidence="14">SP-RING-type domain-containing protein</fullName>
    </recommendedName>
</protein>
<dbReference type="GO" id="GO:0016925">
    <property type="term" value="P:protein sumoylation"/>
    <property type="evidence" value="ECO:0007669"/>
    <property type="project" value="UniProtKB-UniPathway"/>
</dbReference>
<evidence type="ECO:0000259" key="10">
    <source>
        <dbReference type="PROSITE" id="PS51044"/>
    </source>
</evidence>
<feature type="domain" description="PINIT" evidence="11">
    <location>
        <begin position="145"/>
        <end position="288"/>
    </location>
</feature>
<sequence>MDGLATTISRQDAGSLVKQIQGTQLLNRQLSSVCQVNGLKSTGVKADLQRRIINLIQETVNANDVSRFQQIRHSIFHASTQRSSPSKIIPPIPSRHANLVAPPQSPLANSFLHPMSSYNPSTTASTNGMPRDYHTSISNGHLPNLSYSSVGPIFSSSPFYHIEAPVTDLRTIEVMTNHKNSIHFSLKLSDHPALQRCATDKLYRVMIFCAADNQGVQHISFPQQAELRINGGEFKANLRGLKNKPGSTRPADITSALRLRPNYTNNVEFVYALTNKKYYLIANLCRITPVSELVTMIATRRRIPKATVVSELNKKAQDPDVVAMSQVLSLKCPLSCMRLDMPCRSLSCTHIQCFDATSYLQLQEQGPQWLCPICNKSAPFDQLAVDEYVKDILDNTSKSLETVTIEPNGNWLVKPSTDDKHGTSTTSTFQDEDDDLEVSEISVVGGYRNETPKNSTPYLSTPVSAGRDGSSSAPRGIATTSGKRPASAVIDLTLSSDDDSDEPIQRPAKRQSTSVNGIRGPGGFDFSGNSTTEYAL</sequence>
<dbReference type="InterPro" id="IPR038654">
    <property type="entry name" value="PINIT_sf"/>
</dbReference>
<dbReference type="AlphaFoldDB" id="A0A084APT1"/>
<evidence type="ECO:0000256" key="3">
    <source>
        <dbReference type="ARBA" id="ARBA00022679"/>
    </source>
</evidence>
<dbReference type="GO" id="GO:0061665">
    <property type="term" value="F:SUMO ligase activity"/>
    <property type="evidence" value="ECO:0007669"/>
    <property type="project" value="TreeGrafter"/>
</dbReference>
<dbReference type="PROSITE" id="PS51466">
    <property type="entry name" value="PINIT"/>
    <property type="match status" value="1"/>
</dbReference>
<evidence type="ECO:0000313" key="13">
    <source>
        <dbReference type="Proteomes" id="UP000028045"/>
    </source>
</evidence>
<evidence type="ECO:0000256" key="9">
    <source>
        <dbReference type="SAM" id="MobiDB-lite"/>
    </source>
</evidence>
<keyword evidence="3" id="KW-0808">Transferase</keyword>
<dbReference type="InterPro" id="IPR031141">
    <property type="entry name" value="SIZ1/2_SP-RING"/>
</dbReference>
<keyword evidence="7" id="KW-0862">Zinc</keyword>
<dbReference type="InterPro" id="IPR004181">
    <property type="entry name" value="Znf_MIZ"/>
</dbReference>
<feature type="compositionally biased region" description="Polar residues" evidence="9">
    <location>
        <begin position="452"/>
        <end position="482"/>
    </location>
</feature>
<dbReference type="PROSITE" id="PS51044">
    <property type="entry name" value="ZF_SP_RING"/>
    <property type="match status" value="1"/>
</dbReference>
<comment type="pathway">
    <text evidence="1">Protein modification; protein sumoylation.</text>
</comment>
<dbReference type="Pfam" id="PF14324">
    <property type="entry name" value="PINIT"/>
    <property type="match status" value="1"/>
</dbReference>
<proteinExistence type="inferred from homology"/>
<evidence type="ECO:0000256" key="4">
    <source>
        <dbReference type="ARBA" id="ARBA00022723"/>
    </source>
</evidence>
<dbReference type="GO" id="GO:0008270">
    <property type="term" value="F:zinc ion binding"/>
    <property type="evidence" value="ECO:0007669"/>
    <property type="project" value="UniProtKB-KW"/>
</dbReference>
<gene>
    <name evidence="12" type="ORF">S7711_04562</name>
</gene>
<keyword evidence="6" id="KW-0833">Ubl conjugation pathway</keyword>
<dbReference type="InterPro" id="IPR013083">
    <property type="entry name" value="Znf_RING/FYVE/PHD"/>
</dbReference>
<dbReference type="HOGENOM" id="CLU_020537_1_0_1"/>
<dbReference type="Gene3D" id="2.60.120.780">
    <property type="entry name" value="PINIT domain"/>
    <property type="match status" value="1"/>
</dbReference>
<evidence type="ECO:0000256" key="2">
    <source>
        <dbReference type="ARBA" id="ARBA00005383"/>
    </source>
</evidence>
<dbReference type="InterPro" id="IPR023321">
    <property type="entry name" value="PINIT"/>
</dbReference>
<dbReference type="CDD" id="cd16792">
    <property type="entry name" value="SP-RING_Siz-like"/>
    <property type="match status" value="1"/>
</dbReference>
<dbReference type="Gene3D" id="3.30.40.10">
    <property type="entry name" value="Zinc/RING finger domain, C3HC4 (zinc finger)"/>
    <property type="match status" value="1"/>
</dbReference>
<comment type="similarity">
    <text evidence="2">Belongs to the PIAS family.</text>
</comment>
<keyword evidence="13" id="KW-1185">Reference proteome</keyword>
<dbReference type="UniPathway" id="UPA00886"/>
<keyword evidence="4" id="KW-0479">Metal-binding</keyword>
<evidence type="ECO:0008006" key="14">
    <source>
        <dbReference type="Google" id="ProtNLM"/>
    </source>
</evidence>
<dbReference type="GO" id="GO:0000785">
    <property type="term" value="C:chromatin"/>
    <property type="evidence" value="ECO:0007669"/>
    <property type="project" value="TreeGrafter"/>
</dbReference>
<dbReference type="EMBL" id="KL648624">
    <property type="protein sequence ID" value="KEY67310.1"/>
    <property type="molecule type" value="Genomic_DNA"/>
</dbReference>
<feature type="region of interest" description="Disordered" evidence="9">
    <location>
        <begin position="411"/>
        <end position="536"/>
    </location>
</feature>
<dbReference type="Proteomes" id="UP000028045">
    <property type="component" value="Unassembled WGS sequence"/>
</dbReference>
<feature type="compositionally biased region" description="Polar residues" evidence="9">
    <location>
        <begin position="527"/>
        <end position="536"/>
    </location>
</feature>
<evidence type="ECO:0000256" key="8">
    <source>
        <dbReference type="PROSITE-ProRule" id="PRU00452"/>
    </source>
</evidence>
<reference evidence="12 13" key="1">
    <citation type="journal article" date="2014" name="BMC Genomics">
        <title>Comparative genome sequencing reveals chemotype-specific gene clusters in the toxigenic black mold Stachybotrys.</title>
        <authorList>
            <person name="Semeiks J."/>
            <person name="Borek D."/>
            <person name="Otwinowski Z."/>
            <person name="Grishin N.V."/>
        </authorList>
    </citation>
    <scope>NUCLEOTIDE SEQUENCE [LARGE SCALE GENOMIC DNA]</scope>
    <source>
        <strain evidence="13">CBS 109288 / IBT 7711</strain>
    </source>
</reference>
<accession>A0A084APT1</accession>
<dbReference type="OrthoDB" id="28127at2759"/>
<dbReference type="Pfam" id="PF02891">
    <property type="entry name" value="zf-MIZ"/>
    <property type="match status" value="1"/>
</dbReference>
<evidence type="ECO:0000259" key="11">
    <source>
        <dbReference type="PROSITE" id="PS51466"/>
    </source>
</evidence>
<dbReference type="PANTHER" id="PTHR10782">
    <property type="entry name" value="ZINC FINGER MIZ DOMAIN-CONTAINING PROTEIN"/>
    <property type="match status" value="1"/>
</dbReference>
<dbReference type="PANTHER" id="PTHR10782:SF4">
    <property type="entry name" value="TONALLI, ISOFORM E"/>
    <property type="match status" value="1"/>
</dbReference>
<evidence type="ECO:0000256" key="5">
    <source>
        <dbReference type="ARBA" id="ARBA00022771"/>
    </source>
</evidence>
<evidence type="ECO:0000256" key="6">
    <source>
        <dbReference type="ARBA" id="ARBA00022786"/>
    </source>
</evidence>
<keyword evidence="5 8" id="KW-0863">Zinc-finger</keyword>
<name>A0A084APT1_STACB</name>
<feature type="domain" description="SP-RING-type" evidence="10">
    <location>
        <begin position="317"/>
        <end position="398"/>
    </location>
</feature>
<evidence type="ECO:0000256" key="7">
    <source>
        <dbReference type="ARBA" id="ARBA00022833"/>
    </source>
</evidence>
<evidence type="ECO:0000313" key="12">
    <source>
        <dbReference type="EMBL" id="KEY67310.1"/>
    </source>
</evidence>